<evidence type="ECO:0000259" key="3">
    <source>
        <dbReference type="PROSITE" id="PS51186"/>
    </source>
</evidence>
<evidence type="ECO:0000256" key="2">
    <source>
        <dbReference type="ARBA" id="ARBA00023315"/>
    </source>
</evidence>
<dbReference type="Proteomes" id="UP000095094">
    <property type="component" value="Unassembled WGS sequence"/>
</dbReference>
<dbReference type="EMBL" id="MIJY01000023">
    <property type="protein sequence ID" value="OEG13040.1"/>
    <property type="molecule type" value="Genomic_DNA"/>
</dbReference>
<keyword evidence="5" id="KW-1185">Reference proteome</keyword>
<reference evidence="5" key="1">
    <citation type="submission" date="2016-09" db="EMBL/GenBank/DDBJ databases">
        <authorList>
            <person name="Gulvik C.A."/>
        </authorList>
    </citation>
    <scope>NUCLEOTIDE SEQUENCE [LARGE SCALE GENOMIC DNA]</scope>
    <source>
        <strain evidence="5">LMG 8895</strain>
    </source>
</reference>
<gene>
    <name evidence="4" type="ORF">BCR25_06010</name>
</gene>
<dbReference type="Pfam" id="PF13673">
    <property type="entry name" value="Acetyltransf_10"/>
    <property type="match status" value="1"/>
</dbReference>
<dbReference type="PANTHER" id="PTHR42919:SF8">
    <property type="entry name" value="N-ALPHA-ACETYLTRANSFERASE 50"/>
    <property type="match status" value="1"/>
</dbReference>
<dbReference type="OrthoDB" id="9787920at2"/>
<keyword evidence="1 4" id="KW-0808">Transferase</keyword>
<dbReference type="PROSITE" id="PS51186">
    <property type="entry name" value="GNAT"/>
    <property type="match status" value="1"/>
</dbReference>
<comment type="caution">
    <text evidence="4">The sequence shown here is derived from an EMBL/GenBank/DDBJ whole genome shotgun (WGS) entry which is preliminary data.</text>
</comment>
<accession>A0A1E5GLE1</accession>
<dbReference type="InterPro" id="IPR000182">
    <property type="entry name" value="GNAT_dom"/>
</dbReference>
<evidence type="ECO:0000313" key="4">
    <source>
        <dbReference type="EMBL" id="OEG13040.1"/>
    </source>
</evidence>
<dbReference type="PANTHER" id="PTHR42919">
    <property type="entry name" value="N-ALPHA-ACETYLTRANSFERASE"/>
    <property type="match status" value="1"/>
</dbReference>
<feature type="domain" description="N-acetyltransferase" evidence="3">
    <location>
        <begin position="1"/>
        <end position="138"/>
    </location>
</feature>
<dbReference type="RefSeq" id="WP_069663740.1">
    <property type="nucleotide sequence ID" value="NZ_JBHUJJ010000001.1"/>
</dbReference>
<dbReference type="AlphaFoldDB" id="A0A1E5GLE1"/>
<name>A0A1E5GLE1_9ENTE</name>
<dbReference type="GO" id="GO:0016747">
    <property type="term" value="F:acyltransferase activity, transferring groups other than amino-acyl groups"/>
    <property type="evidence" value="ECO:0007669"/>
    <property type="project" value="InterPro"/>
</dbReference>
<organism evidence="4 5">
    <name type="scientific">Enterococcus termitis</name>
    <dbReference type="NCBI Taxonomy" id="332950"/>
    <lineage>
        <taxon>Bacteria</taxon>
        <taxon>Bacillati</taxon>
        <taxon>Bacillota</taxon>
        <taxon>Bacilli</taxon>
        <taxon>Lactobacillales</taxon>
        <taxon>Enterococcaceae</taxon>
        <taxon>Enterococcus</taxon>
    </lineage>
</organism>
<dbReference type="InterPro" id="IPR051556">
    <property type="entry name" value="N-term/lysine_N-AcTrnsfr"/>
</dbReference>
<keyword evidence="2" id="KW-0012">Acyltransferase</keyword>
<proteinExistence type="predicted"/>
<dbReference type="InterPro" id="IPR016181">
    <property type="entry name" value="Acyl_CoA_acyltransferase"/>
</dbReference>
<dbReference type="CDD" id="cd04301">
    <property type="entry name" value="NAT_SF"/>
    <property type="match status" value="1"/>
</dbReference>
<evidence type="ECO:0000313" key="5">
    <source>
        <dbReference type="Proteomes" id="UP000095094"/>
    </source>
</evidence>
<protein>
    <submittedName>
        <fullName evidence="4">GNAT family N-acetyltransferase</fullName>
    </submittedName>
</protein>
<dbReference type="SUPFAM" id="SSF55729">
    <property type="entry name" value="Acyl-CoA N-acyltransferases (Nat)"/>
    <property type="match status" value="1"/>
</dbReference>
<evidence type="ECO:0000256" key="1">
    <source>
        <dbReference type="ARBA" id="ARBA00022679"/>
    </source>
</evidence>
<sequence length="138" mass="15901">MLKFKKMDRSENEDKLINLLSENQLEEKQKPTEDNVDFSLALYENDTYIGGITANKWMNTTHISLLALNKPYRGQGLGTQLLKKAEAFAAEEGSSVITIHTQDYQAKTFYEQFGYRTFGKLEDVPFKGTSKYYLVKRI</sequence>
<dbReference type="Gene3D" id="3.40.630.30">
    <property type="match status" value="1"/>
</dbReference>